<evidence type="ECO:0000313" key="3">
    <source>
        <dbReference type="Proteomes" id="UP000001542"/>
    </source>
</evidence>
<organism evidence="2 3">
    <name type="scientific">Trichomonas vaginalis (strain ATCC PRA-98 / G3)</name>
    <dbReference type="NCBI Taxonomy" id="412133"/>
    <lineage>
        <taxon>Eukaryota</taxon>
        <taxon>Metamonada</taxon>
        <taxon>Parabasalia</taxon>
        <taxon>Trichomonadida</taxon>
        <taxon>Trichomonadidae</taxon>
        <taxon>Trichomonas</taxon>
    </lineage>
</organism>
<evidence type="ECO:0000256" key="1">
    <source>
        <dbReference type="SAM" id="Coils"/>
    </source>
</evidence>
<name>A2E458_TRIV3</name>
<dbReference type="Proteomes" id="UP000001542">
    <property type="component" value="Unassembled WGS sequence"/>
</dbReference>
<feature type="coiled-coil region" evidence="1">
    <location>
        <begin position="1157"/>
        <end position="1247"/>
    </location>
</feature>
<dbReference type="VEuPathDB" id="TrichDB:TVAGG3_0703100"/>
<protein>
    <submittedName>
        <fullName evidence="2">Uncharacterized protein</fullName>
    </submittedName>
</protein>
<dbReference type="KEGG" id="tva:4770568"/>
<sequence>MSYLAQDGNPLTDSEKSMRELSQNSITEYLTTNKPISSIITEQSSVLCDMIANYSEFIHNYKDILYYNHSFAKTQMDSFFAKFDEIDNLITKLKAKEITSNELIQYYRDNVTEITRVSSHFNAENLAEYFFGKNEVINIMKTSQSIDEKSLKQYLDKRKECKQVIRTLINQRQISDVDKLINNLGQMHDIAVVFLQSTENYSDEIKEKIELIFNDMIRKTIQVRAFFILEAFSVELANEIIGSPAESIVKIKQQVEIPETILAIFQNAHTNEEVQTISEEFRKNSKYTMTYRILDIYFEMLRLANFSNRIEILLTNRITSSEMREYYSNLSSFIVSYFDPKNSTVNSAQIRQNQAQIKSLIKSTDTINFGSHTTKAFAHRDLIHACLEKIDLLYESLDHAFDFISQLNKLLTEPLKTTLPIVMNPIITSLAHANFGQLNMENIDKNTSDLLNTILTRLPSEGVVDEVGDGYHITEKDLIVPDLYKEFTFLLEEMRKPDFTKIFSNNFYFNLNAILRSPSSLSVFRKCLHECSRIVLSCEFFGENQPRKIYESLNMISNAYNWISVLDFCGVIDYTAAMHLMYIRTYSHICFKEDLMSNAKLFDKIEKFQKVTEKISEFHQFFDNEEFKSILQLSFDNTLKIIDYLFNLKNKSDIKDFSTILDWILCSNLGQVKCIDISSIYLKDFDNLKSSIERMNKRSEEEERMAKSVKYLRNFFDFDLEKNKVTLDKTLENLNKFLKPLKHELGLIQTDFEEIKIEEFDSFRNSFVFKSEQIFDDMNVQIRQILGNVKENGQDLNKLFDQLVRGGFSLDVLHNICIEVCNLSIDHPDVDFGQIKKDISNSILCFLFLGLINLISTNINTLERKSSTLKAFNYKQFMDFFCSEMLYMNTCGVFGDNNVVAHEIISIKRFLNDEINFNMNDEDFDKVKVSFLNIIDILNRTDPSFFIKKSKTILSTAVSLVLEEDEKNGELIQKFDELANPETFDKEKFINLSNLLKEKLKSQNVYPFYVQIISTLNTFMIYQNISSDVNSFLSTFTLSFNFVPLSSPFVIIPDYLVLSRSVRPPTLPMQSAIEYSNDDYINFCISSQKSVVEKILDENYEISQSDISAPKELLSLDIQNDIAQALIEEKSLQNLSQNNLSNDEKRDIPNSTSLHELQQLQNSVLQQERRQTNLRKQLRENITKWHQDLQQLSKKYEETVDEVSELRSDCMEFCGLEARQKVVSERVERKKNLLQELKKELESLRVGEEISLHLGQEFRGRQESIEEMSKKYTISTENLREEMTRHLNSLSPYEIPEEKKKNEENFVQETNDSSQTTVIPSMKQSRLPPIIAKYCHTPGLFPSSTREAVEAHVDELLRVGDSREMVKKFSEVNTNNIADKMKRNTRIATANIIEKQADLSRRIAILNEILNEGDN</sequence>
<keyword evidence="3" id="KW-1185">Reference proteome</keyword>
<keyword evidence="1" id="KW-0175">Coiled coil</keyword>
<evidence type="ECO:0000313" key="2">
    <source>
        <dbReference type="EMBL" id="EAY12601.1"/>
    </source>
</evidence>
<reference evidence="2" key="1">
    <citation type="submission" date="2006-10" db="EMBL/GenBank/DDBJ databases">
        <authorList>
            <person name="Amadeo P."/>
            <person name="Zhao Q."/>
            <person name="Wortman J."/>
            <person name="Fraser-Liggett C."/>
            <person name="Carlton J."/>
        </authorList>
    </citation>
    <scope>NUCLEOTIDE SEQUENCE</scope>
    <source>
        <strain evidence="2">G3</strain>
    </source>
</reference>
<accession>A2E458</accession>
<dbReference type="EMBL" id="DS113299">
    <property type="protein sequence ID" value="EAY12601.1"/>
    <property type="molecule type" value="Genomic_DNA"/>
</dbReference>
<dbReference type="SMR" id="A2E458"/>
<proteinExistence type="predicted"/>
<gene>
    <name evidence="2" type="ORF">TVAG_154520</name>
</gene>
<reference evidence="2" key="2">
    <citation type="journal article" date="2007" name="Science">
        <title>Draft genome sequence of the sexually transmitted pathogen Trichomonas vaginalis.</title>
        <authorList>
            <person name="Carlton J.M."/>
            <person name="Hirt R.P."/>
            <person name="Silva J.C."/>
            <person name="Delcher A.L."/>
            <person name="Schatz M."/>
            <person name="Zhao Q."/>
            <person name="Wortman J.R."/>
            <person name="Bidwell S.L."/>
            <person name="Alsmark U.C.M."/>
            <person name="Besteiro S."/>
            <person name="Sicheritz-Ponten T."/>
            <person name="Noel C.J."/>
            <person name="Dacks J.B."/>
            <person name="Foster P.G."/>
            <person name="Simillion C."/>
            <person name="Van de Peer Y."/>
            <person name="Miranda-Saavedra D."/>
            <person name="Barton G.J."/>
            <person name="Westrop G.D."/>
            <person name="Mueller S."/>
            <person name="Dessi D."/>
            <person name="Fiori P.L."/>
            <person name="Ren Q."/>
            <person name="Paulsen I."/>
            <person name="Zhang H."/>
            <person name="Bastida-Corcuera F.D."/>
            <person name="Simoes-Barbosa A."/>
            <person name="Brown M.T."/>
            <person name="Hayes R.D."/>
            <person name="Mukherjee M."/>
            <person name="Okumura C.Y."/>
            <person name="Schneider R."/>
            <person name="Smith A.J."/>
            <person name="Vanacova S."/>
            <person name="Villalvazo M."/>
            <person name="Haas B.J."/>
            <person name="Pertea M."/>
            <person name="Feldblyum T.V."/>
            <person name="Utterback T.R."/>
            <person name="Shu C.L."/>
            <person name="Osoegawa K."/>
            <person name="de Jong P.J."/>
            <person name="Hrdy I."/>
            <person name="Horvathova L."/>
            <person name="Zubacova Z."/>
            <person name="Dolezal P."/>
            <person name="Malik S.B."/>
            <person name="Logsdon J.M. Jr."/>
            <person name="Henze K."/>
            <person name="Gupta A."/>
            <person name="Wang C.C."/>
            <person name="Dunne R.L."/>
            <person name="Upcroft J.A."/>
            <person name="Upcroft P."/>
            <person name="White O."/>
            <person name="Salzberg S.L."/>
            <person name="Tang P."/>
            <person name="Chiu C.-H."/>
            <person name="Lee Y.-S."/>
            <person name="Embley T.M."/>
            <person name="Coombs G.H."/>
            <person name="Mottram J.C."/>
            <person name="Tachezy J."/>
            <person name="Fraser-Liggett C.M."/>
            <person name="Johnson P.J."/>
        </authorList>
    </citation>
    <scope>NUCLEOTIDE SEQUENCE [LARGE SCALE GENOMIC DNA]</scope>
    <source>
        <strain evidence="2">G3</strain>
    </source>
</reference>
<dbReference type="RefSeq" id="XP_001324824.1">
    <property type="nucleotide sequence ID" value="XM_001324789.1"/>
</dbReference>
<dbReference type="InParanoid" id="A2E458"/>
<dbReference type="VEuPathDB" id="TrichDB:TVAG_154520"/>